<comment type="caution">
    <text evidence="6">The sequence shown here is derived from an EMBL/GenBank/DDBJ whole genome shotgun (WGS) entry which is preliminary data.</text>
</comment>
<feature type="DNA-binding region" description="H-T-H motif" evidence="4">
    <location>
        <begin position="30"/>
        <end position="49"/>
    </location>
</feature>
<reference evidence="6 7" key="1">
    <citation type="journal article" date="2016" name="Front. Microbiol.">
        <title>Genomic Resource of Rice Seed Associated Bacteria.</title>
        <authorList>
            <person name="Midha S."/>
            <person name="Bansal K."/>
            <person name="Sharma S."/>
            <person name="Kumar N."/>
            <person name="Patil P.P."/>
            <person name="Chaudhry V."/>
            <person name="Patil P.B."/>
        </authorList>
    </citation>
    <scope>NUCLEOTIDE SEQUENCE [LARGE SCALE GENOMIC DNA]</scope>
    <source>
        <strain evidence="6 7">NS220</strain>
    </source>
</reference>
<keyword evidence="1" id="KW-0805">Transcription regulation</keyword>
<evidence type="ECO:0000256" key="1">
    <source>
        <dbReference type="ARBA" id="ARBA00023015"/>
    </source>
</evidence>
<name>A0A147EX50_MICTE</name>
<dbReference type="GO" id="GO:0003700">
    <property type="term" value="F:DNA-binding transcription factor activity"/>
    <property type="evidence" value="ECO:0007669"/>
    <property type="project" value="TreeGrafter"/>
</dbReference>
<feature type="domain" description="HTH tetR-type" evidence="5">
    <location>
        <begin position="7"/>
        <end position="67"/>
    </location>
</feature>
<dbReference type="SUPFAM" id="SSF46689">
    <property type="entry name" value="Homeodomain-like"/>
    <property type="match status" value="1"/>
</dbReference>
<organism evidence="6 7">
    <name type="scientific">Microbacterium testaceum</name>
    <name type="common">Aureobacterium testaceum</name>
    <name type="synonym">Brevibacterium testaceum</name>
    <dbReference type="NCBI Taxonomy" id="2033"/>
    <lineage>
        <taxon>Bacteria</taxon>
        <taxon>Bacillati</taxon>
        <taxon>Actinomycetota</taxon>
        <taxon>Actinomycetes</taxon>
        <taxon>Micrococcales</taxon>
        <taxon>Microbacteriaceae</taxon>
        <taxon>Microbacterium</taxon>
    </lineage>
</organism>
<dbReference type="PANTHER" id="PTHR30055:SF234">
    <property type="entry name" value="HTH-TYPE TRANSCRIPTIONAL REGULATOR BETI"/>
    <property type="match status" value="1"/>
</dbReference>
<keyword evidence="2 4" id="KW-0238">DNA-binding</keyword>
<proteinExistence type="predicted"/>
<evidence type="ECO:0000259" key="5">
    <source>
        <dbReference type="PROSITE" id="PS50977"/>
    </source>
</evidence>
<accession>A0A147EX50</accession>
<dbReference type="InterPro" id="IPR050109">
    <property type="entry name" value="HTH-type_TetR-like_transc_reg"/>
</dbReference>
<dbReference type="Gene3D" id="1.10.357.10">
    <property type="entry name" value="Tetracycline Repressor, domain 2"/>
    <property type="match status" value="1"/>
</dbReference>
<sequence>MTDDVRSDTRSRLLAAAADMIASSPGEEISLRAICAAVGVKMPTLYHFFGNKQGLLDAVVERGFDLYLAEKSSMESTGDPIQDLRAGWDAHVAFGLANPGFYTLMYGSVRPGHSPAPQARPSRILRRLTTLAAEQGRLAVDPHQAAAHVLVTNIGVTLRQIVLAQEDRALSVAVREGVIAAITGTTATISSPHPHIAPVLEYANAHPEILGSAETLLLTTWLRRLATDQPPSATPIP</sequence>
<evidence type="ECO:0000256" key="2">
    <source>
        <dbReference type="ARBA" id="ARBA00023125"/>
    </source>
</evidence>
<dbReference type="RefSeq" id="WP_058623711.1">
    <property type="nucleotide sequence ID" value="NZ_LDRT01000052.1"/>
</dbReference>
<gene>
    <name evidence="6" type="ORF">NS220_08875</name>
</gene>
<dbReference type="AlphaFoldDB" id="A0A147EX50"/>
<dbReference type="InterPro" id="IPR036271">
    <property type="entry name" value="Tet_transcr_reg_TetR-rel_C_sf"/>
</dbReference>
<evidence type="ECO:0000256" key="3">
    <source>
        <dbReference type="ARBA" id="ARBA00023163"/>
    </source>
</evidence>
<dbReference type="OrthoDB" id="3784817at2"/>
<dbReference type="InterPro" id="IPR009057">
    <property type="entry name" value="Homeodomain-like_sf"/>
</dbReference>
<dbReference type="InterPro" id="IPR001647">
    <property type="entry name" value="HTH_TetR"/>
</dbReference>
<dbReference type="Proteomes" id="UP000075025">
    <property type="component" value="Unassembled WGS sequence"/>
</dbReference>
<protein>
    <submittedName>
        <fullName evidence="6">TetR family transcriptional regulator</fullName>
    </submittedName>
</protein>
<evidence type="ECO:0000313" key="6">
    <source>
        <dbReference type="EMBL" id="KTR94510.1"/>
    </source>
</evidence>
<evidence type="ECO:0000313" key="7">
    <source>
        <dbReference type="Proteomes" id="UP000075025"/>
    </source>
</evidence>
<dbReference type="PROSITE" id="PS50977">
    <property type="entry name" value="HTH_TETR_2"/>
    <property type="match status" value="1"/>
</dbReference>
<evidence type="ECO:0000256" key="4">
    <source>
        <dbReference type="PROSITE-ProRule" id="PRU00335"/>
    </source>
</evidence>
<keyword evidence="3" id="KW-0804">Transcription</keyword>
<dbReference type="Pfam" id="PF00440">
    <property type="entry name" value="TetR_N"/>
    <property type="match status" value="1"/>
</dbReference>
<dbReference type="PATRIC" id="fig|2033.6.peg.2868"/>
<dbReference type="SUPFAM" id="SSF48498">
    <property type="entry name" value="Tetracyclin repressor-like, C-terminal domain"/>
    <property type="match status" value="1"/>
</dbReference>
<dbReference type="EMBL" id="LDRT01000052">
    <property type="protein sequence ID" value="KTR94510.1"/>
    <property type="molecule type" value="Genomic_DNA"/>
</dbReference>
<dbReference type="PANTHER" id="PTHR30055">
    <property type="entry name" value="HTH-TYPE TRANSCRIPTIONAL REGULATOR RUTR"/>
    <property type="match status" value="1"/>
</dbReference>
<dbReference type="GO" id="GO:0000976">
    <property type="term" value="F:transcription cis-regulatory region binding"/>
    <property type="evidence" value="ECO:0007669"/>
    <property type="project" value="TreeGrafter"/>
</dbReference>